<evidence type="ECO:0000256" key="4">
    <source>
        <dbReference type="ARBA" id="ARBA00022475"/>
    </source>
</evidence>
<dbReference type="Gene3D" id="3.30.450.20">
    <property type="entry name" value="PAS domain"/>
    <property type="match status" value="2"/>
</dbReference>
<evidence type="ECO:0000256" key="3">
    <source>
        <dbReference type="ARBA" id="ARBA00012438"/>
    </source>
</evidence>
<name>A0A0M6ZNR9_9HYPH</name>
<keyword evidence="14 17" id="KW-0472">Membrane</keyword>
<evidence type="ECO:0000256" key="12">
    <source>
        <dbReference type="ARBA" id="ARBA00022989"/>
    </source>
</evidence>
<dbReference type="SMART" id="SM00387">
    <property type="entry name" value="HATPase_c"/>
    <property type="match status" value="1"/>
</dbReference>
<keyword evidence="13" id="KW-0902">Two-component regulatory system</keyword>
<evidence type="ECO:0000313" key="20">
    <source>
        <dbReference type="Proteomes" id="UP000053235"/>
    </source>
</evidence>
<evidence type="ECO:0000256" key="11">
    <source>
        <dbReference type="ARBA" id="ARBA00022840"/>
    </source>
</evidence>
<evidence type="ECO:0000256" key="14">
    <source>
        <dbReference type="ARBA" id="ARBA00023136"/>
    </source>
</evidence>
<dbReference type="Pfam" id="PF02518">
    <property type="entry name" value="HATPase_c"/>
    <property type="match status" value="1"/>
</dbReference>
<dbReference type="EMBL" id="CXWD01000001">
    <property type="protein sequence ID" value="CTQ64415.1"/>
    <property type="molecule type" value="Genomic_DNA"/>
</dbReference>
<evidence type="ECO:0000256" key="15">
    <source>
        <dbReference type="ARBA" id="ARBA00059004"/>
    </source>
</evidence>
<comment type="function">
    <text evidence="15">Member of the two-component regulatory system DctB/DctD involved in the transport of C4-dicarboxylates. DctB functions as a membrane-associated protein kinase that phosphorylates DctD in response to environmental signals.</text>
</comment>
<feature type="transmembrane region" description="Helical" evidence="17">
    <location>
        <begin position="300"/>
        <end position="322"/>
    </location>
</feature>
<dbReference type="Pfam" id="PF00512">
    <property type="entry name" value="HisKA"/>
    <property type="match status" value="1"/>
</dbReference>
<dbReference type="GO" id="GO:0005886">
    <property type="term" value="C:plasma membrane"/>
    <property type="evidence" value="ECO:0007669"/>
    <property type="project" value="UniProtKB-SubCell"/>
</dbReference>
<keyword evidence="11" id="KW-0067">ATP-binding</keyword>
<evidence type="ECO:0000256" key="17">
    <source>
        <dbReference type="SAM" id="Phobius"/>
    </source>
</evidence>
<dbReference type="STRING" id="388408.LAX5112_00288"/>
<keyword evidence="4" id="KW-1003">Cell membrane</keyword>
<evidence type="ECO:0000256" key="5">
    <source>
        <dbReference type="ARBA" id="ARBA00022519"/>
    </source>
</evidence>
<dbReference type="InterPro" id="IPR036097">
    <property type="entry name" value="HisK_dim/P_sf"/>
</dbReference>
<feature type="domain" description="Histidine kinase" evidence="18">
    <location>
        <begin position="396"/>
        <end position="609"/>
    </location>
</feature>
<dbReference type="InterPro" id="IPR003594">
    <property type="entry name" value="HATPase_dom"/>
</dbReference>
<comment type="subcellular location">
    <subcellularLocation>
        <location evidence="2">Cell inner membrane</location>
        <topology evidence="2">Multi-pass membrane protein</topology>
    </subcellularLocation>
</comment>
<dbReference type="EC" id="2.7.13.3" evidence="3"/>
<dbReference type="RefSeq" id="WP_055670266.1">
    <property type="nucleotide sequence ID" value="NZ_CXWD01000001.1"/>
</dbReference>
<keyword evidence="7 19" id="KW-0808">Transferase</keyword>
<sequence length="626" mass="69354">MPRRYSKLFKITSGRVLAGFVLLSAIVAVLSEPVIETYFQKQAGLQGQATLKLTVEGLKGALQRYEPLPSLIAERPSLVALLKSPTDPELLKRVNEDLRLSAYRLKASDVYVMDVSGMTLAASSYQKELSFVGRSFAYRPYFTQALEGGTGRFFALGTTSGERGYFFAAPIEDNERVIGVVAVKFTVDGFEQAWRNADHQIIVSDLRGVVFMASRPDWHFRTLRPLTRTEIAEIQANRQYPADGLLPLVNTVEPLTEDLNLITIEDEPSGYRYISSSEYISDAGWNVRILVSATRARTQAFAAVLILVLGIMLIGLAVAFYIQRRAQLLERLLTQQAAQEQLEVRVEERTADLNRTNAQLLDEVAERKAAETRLRKTQTELVQAGKLAALGQMSAALSHEFNQPLAAVKSYAENALKLLERQRTSETLENISRISEMTDRMASISKHLRNFARRPMEKVRPVALVQIVNDAIGILQPRLRGSGAKLNFSKPDEEIWVMGGHIRLQQVVVNLLTNALDAMREQQPVQIDIALQTDADTCVLSVRDYGAGVSEDEMSQVFDPFFTTKQPGEGMGLGLSISYNIVKDFGGALRVSNHDEGGAIFAIELVLAGETANENLEARAQETAAE</sequence>
<dbReference type="SUPFAM" id="SSF47384">
    <property type="entry name" value="Homodimeric domain of signal transducing histidine kinase"/>
    <property type="match status" value="1"/>
</dbReference>
<dbReference type="AlphaFoldDB" id="A0A0M6ZNR9"/>
<comment type="catalytic activity">
    <reaction evidence="1">
        <text>ATP + protein L-histidine = ADP + protein N-phospho-L-histidine.</text>
        <dbReference type="EC" id="2.7.13.3"/>
    </reaction>
</comment>
<reference evidence="20" key="1">
    <citation type="submission" date="2015-07" db="EMBL/GenBank/DDBJ databases">
        <authorList>
            <person name="Rodrigo-Torres Lidia"/>
            <person name="Arahal R.David."/>
        </authorList>
    </citation>
    <scope>NUCLEOTIDE SEQUENCE [LARGE SCALE GENOMIC DNA]</scope>
    <source>
        <strain evidence="20">CECT 5112</strain>
    </source>
</reference>
<keyword evidence="6" id="KW-0597">Phosphoprotein</keyword>
<dbReference type="InterPro" id="IPR017055">
    <property type="entry name" value="Sig_transdc_His_kinase_DctB"/>
</dbReference>
<evidence type="ECO:0000256" key="2">
    <source>
        <dbReference type="ARBA" id="ARBA00004429"/>
    </source>
</evidence>
<keyword evidence="20" id="KW-1185">Reference proteome</keyword>
<protein>
    <recommendedName>
        <fullName evidence="16">C4-dicarboxylate transport sensor protein DctB</fullName>
        <ecNumber evidence="3">2.7.13.3</ecNumber>
    </recommendedName>
</protein>
<dbReference type="Proteomes" id="UP000053235">
    <property type="component" value="Unassembled WGS sequence"/>
</dbReference>
<dbReference type="PRINTS" id="PR00344">
    <property type="entry name" value="BCTRLSENSOR"/>
</dbReference>
<dbReference type="InterPro" id="IPR029151">
    <property type="entry name" value="Sensor-like_sf"/>
</dbReference>
<evidence type="ECO:0000256" key="7">
    <source>
        <dbReference type="ARBA" id="ARBA00022679"/>
    </source>
</evidence>
<dbReference type="InterPro" id="IPR004358">
    <property type="entry name" value="Sig_transdc_His_kin-like_C"/>
</dbReference>
<dbReference type="InterPro" id="IPR005467">
    <property type="entry name" value="His_kinase_dom"/>
</dbReference>
<organism evidence="19 20">
    <name type="scientific">Roseibium alexandrii</name>
    <dbReference type="NCBI Taxonomy" id="388408"/>
    <lineage>
        <taxon>Bacteria</taxon>
        <taxon>Pseudomonadati</taxon>
        <taxon>Pseudomonadota</taxon>
        <taxon>Alphaproteobacteria</taxon>
        <taxon>Hyphomicrobiales</taxon>
        <taxon>Stappiaceae</taxon>
        <taxon>Roseibium</taxon>
    </lineage>
</organism>
<dbReference type="PANTHER" id="PTHR43065:SF46">
    <property type="entry name" value="C4-DICARBOXYLATE TRANSPORT SENSOR PROTEIN DCTB"/>
    <property type="match status" value="1"/>
</dbReference>
<evidence type="ECO:0000256" key="8">
    <source>
        <dbReference type="ARBA" id="ARBA00022692"/>
    </source>
</evidence>
<evidence type="ECO:0000256" key="13">
    <source>
        <dbReference type="ARBA" id="ARBA00023012"/>
    </source>
</evidence>
<proteinExistence type="predicted"/>
<dbReference type="CDD" id="cd00082">
    <property type="entry name" value="HisKA"/>
    <property type="match status" value="1"/>
</dbReference>
<keyword evidence="10" id="KW-0418">Kinase</keyword>
<dbReference type="InterPro" id="IPR036890">
    <property type="entry name" value="HATPase_C_sf"/>
</dbReference>
<accession>A0A0M6ZNR9</accession>
<dbReference type="PANTHER" id="PTHR43065">
    <property type="entry name" value="SENSOR HISTIDINE KINASE"/>
    <property type="match status" value="1"/>
</dbReference>
<keyword evidence="5" id="KW-0997">Cell inner membrane</keyword>
<dbReference type="Gene3D" id="1.10.287.130">
    <property type="match status" value="1"/>
</dbReference>
<dbReference type="SMART" id="SM00388">
    <property type="entry name" value="HisKA"/>
    <property type="match status" value="1"/>
</dbReference>
<evidence type="ECO:0000256" key="9">
    <source>
        <dbReference type="ARBA" id="ARBA00022741"/>
    </source>
</evidence>
<evidence type="ECO:0000256" key="6">
    <source>
        <dbReference type="ARBA" id="ARBA00022553"/>
    </source>
</evidence>
<dbReference type="FunFam" id="3.30.450.20:FF:000127">
    <property type="entry name" value="C4-dicarboxylate transport sensor protein"/>
    <property type="match status" value="1"/>
</dbReference>
<dbReference type="PROSITE" id="PS50109">
    <property type="entry name" value="HIS_KIN"/>
    <property type="match status" value="1"/>
</dbReference>
<dbReference type="Gene3D" id="3.30.565.10">
    <property type="entry name" value="Histidine kinase-like ATPase, C-terminal domain"/>
    <property type="match status" value="1"/>
</dbReference>
<evidence type="ECO:0000313" key="19">
    <source>
        <dbReference type="EMBL" id="CTQ64415.1"/>
    </source>
</evidence>
<evidence type="ECO:0000256" key="16">
    <source>
        <dbReference type="ARBA" id="ARBA00073143"/>
    </source>
</evidence>
<evidence type="ECO:0000256" key="1">
    <source>
        <dbReference type="ARBA" id="ARBA00000085"/>
    </source>
</evidence>
<keyword evidence="12 17" id="KW-1133">Transmembrane helix</keyword>
<dbReference type="GO" id="GO:0005524">
    <property type="term" value="F:ATP binding"/>
    <property type="evidence" value="ECO:0007669"/>
    <property type="project" value="UniProtKB-KW"/>
</dbReference>
<dbReference type="SUPFAM" id="SSF103190">
    <property type="entry name" value="Sensory domain-like"/>
    <property type="match status" value="1"/>
</dbReference>
<evidence type="ECO:0000256" key="10">
    <source>
        <dbReference type="ARBA" id="ARBA00022777"/>
    </source>
</evidence>
<evidence type="ECO:0000259" key="18">
    <source>
        <dbReference type="PROSITE" id="PS50109"/>
    </source>
</evidence>
<dbReference type="InterPro" id="IPR003661">
    <property type="entry name" value="HisK_dim/P_dom"/>
</dbReference>
<dbReference type="GO" id="GO:0000155">
    <property type="term" value="F:phosphorelay sensor kinase activity"/>
    <property type="evidence" value="ECO:0007669"/>
    <property type="project" value="InterPro"/>
</dbReference>
<dbReference type="SUPFAM" id="SSF55874">
    <property type="entry name" value="ATPase domain of HSP90 chaperone/DNA topoisomerase II/histidine kinase"/>
    <property type="match status" value="1"/>
</dbReference>
<dbReference type="PIRSF" id="PIRSF036431">
    <property type="entry name" value="STHK_DctB"/>
    <property type="match status" value="1"/>
</dbReference>
<keyword evidence="9" id="KW-0547">Nucleotide-binding</keyword>
<gene>
    <name evidence="19" type="primary">dctB_1</name>
    <name evidence="19" type="ORF">LAX5112_00288</name>
</gene>
<keyword evidence="8 17" id="KW-0812">Transmembrane</keyword>
<dbReference type="FunFam" id="1.10.287.130:FF:000049">
    <property type="entry name" value="C4-dicarboxylate transport sensor protein DctB"/>
    <property type="match status" value="1"/>
</dbReference>